<dbReference type="EMBL" id="JBAHYK010001444">
    <property type="protein sequence ID" value="KAL0567997.1"/>
    <property type="molecule type" value="Genomic_DNA"/>
</dbReference>
<dbReference type="PANTHER" id="PTHR46791:SF5">
    <property type="entry name" value="CLR5 DOMAIN-CONTAINING PROTEIN-RELATED"/>
    <property type="match status" value="1"/>
</dbReference>
<proteinExistence type="predicted"/>
<protein>
    <recommendedName>
        <fullName evidence="1">Integrase core domain-containing protein</fullName>
    </recommendedName>
</protein>
<organism evidence="2 3">
    <name type="scientific">Marasmius crinis-equi</name>
    <dbReference type="NCBI Taxonomy" id="585013"/>
    <lineage>
        <taxon>Eukaryota</taxon>
        <taxon>Fungi</taxon>
        <taxon>Dikarya</taxon>
        <taxon>Basidiomycota</taxon>
        <taxon>Agaricomycotina</taxon>
        <taxon>Agaricomycetes</taxon>
        <taxon>Agaricomycetidae</taxon>
        <taxon>Agaricales</taxon>
        <taxon>Marasmiineae</taxon>
        <taxon>Marasmiaceae</taxon>
        <taxon>Marasmius</taxon>
    </lineage>
</organism>
<sequence>MEESYGADRGSYIWGRSVHNIRIEQLWRDITQGFVHKWKEFFKHLEAVAGLQHNNDAHMWLLHHLFLRALNDEALEWAEAWNSHAISTRRGGERERSPHDMFFFGQIQNGWRDMTEWQESDPDLDPLEADNAADYGVDWDELDEADLLRHHYAENEAESTDEWLDPDDENEDDVWHNSRRPEHLSFVHVPRFLCLFTDEEVEMLDEHLVQQPFAFSPDMNHRRSLWISALAFSRQILEGLS</sequence>
<dbReference type="Pfam" id="PF24764">
    <property type="entry name" value="rva_4"/>
    <property type="match status" value="1"/>
</dbReference>
<evidence type="ECO:0000313" key="2">
    <source>
        <dbReference type="EMBL" id="KAL0567997.1"/>
    </source>
</evidence>
<evidence type="ECO:0000313" key="3">
    <source>
        <dbReference type="Proteomes" id="UP001465976"/>
    </source>
</evidence>
<dbReference type="PANTHER" id="PTHR46791">
    <property type="entry name" value="EXPRESSED PROTEIN"/>
    <property type="match status" value="1"/>
</dbReference>
<comment type="caution">
    <text evidence="2">The sequence shown here is derived from an EMBL/GenBank/DDBJ whole genome shotgun (WGS) entry which is preliminary data.</text>
</comment>
<accession>A0ABR3EYJ2</accession>
<name>A0ABR3EYJ2_9AGAR</name>
<dbReference type="InterPro" id="IPR058913">
    <property type="entry name" value="Integrase_dom_put"/>
</dbReference>
<feature type="domain" description="Integrase core" evidence="1">
    <location>
        <begin position="1"/>
        <end position="112"/>
    </location>
</feature>
<evidence type="ECO:0000259" key="1">
    <source>
        <dbReference type="Pfam" id="PF24764"/>
    </source>
</evidence>
<keyword evidence="3" id="KW-1185">Reference proteome</keyword>
<reference evidence="2 3" key="1">
    <citation type="submission" date="2024-02" db="EMBL/GenBank/DDBJ databases">
        <title>A draft genome for the cacao thread blight pathogen Marasmius crinis-equi.</title>
        <authorList>
            <person name="Cohen S.P."/>
            <person name="Baruah I.K."/>
            <person name="Amoako-Attah I."/>
            <person name="Bukari Y."/>
            <person name="Meinhardt L.W."/>
            <person name="Bailey B.A."/>
        </authorList>
    </citation>
    <scope>NUCLEOTIDE SEQUENCE [LARGE SCALE GENOMIC DNA]</scope>
    <source>
        <strain evidence="2 3">GH-76</strain>
    </source>
</reference>
<dbReference type="Proteomes" id="UP001465976">
    <property type="component" value="Unassembled WGS sequence"/>
</dbReference>
<gene>
    <name evidence="2" type="ORF">V5O48_013999</name>
</gene>